<dbReference type="GO" id="GO:0005778">
    <property type="term" value="C:peroxisomal membrane"/>
    <property type="evidence" value="ECO:0007669"/>
    <property type="project" value="TreeGrafter"/>
</dbReference>
<dbReference type="FunFam" id="3.40.50.300:FF:001025">
    <property type="entry name" value="ATPase family, AAA domain-containing 2B"/>
    <property type="match status" value="1"/>
</dbReference>
<dbReference type="InterPro" id="IPR003959">
    <property type="entry name" value="ATPase_AAA_core"/>
</dbReference>
<proteinExistence type="predicted"/>
<dbReference type="GO" id="GO:0016558">
    <property type="term" value="P:protein import into peroxisome matrix"/>
    <property type="evidence" value="ECO:0007669"/>
    <property type="project" value="TreeGrafter"/>
</dbReference>
<dbReference type="InterPro" id="IPR003593">
    <property type="entry name" value="AAA+_ATPase"/>
</dbReference>
<dbReference type="EMBL" id="HBHT01010659">
    <property type="protein sequence ID" value="CAD9955035.1"/>
    <property type="molecule type" value="Transcribed_RNA"/>
</dbReference>
<evidence type="ECO:0000313" key="5">
    <source>
        <dbReference type="EMBL" id="CAD9955035.1"/>
    </source>
</evidence>
<dbReference type="PANTHER" id="PTHR23077:SF12">
    <property type="entry name" value="PEROXISOMAL ATPASE PEX1"/>
    <property type="match status" value="1"/>
</dbReference>
<dbReference type="InterPro" id="IPR027417">
    <property type="entry name" value="P-loop_NTPase"/>
</dbReference>
<accession>A0A7S2VHW3</accession>
<dbReference type="Gene3D" id="1.10.8.60">
    <property type="match status" value="1"/>
</dbReference>
<protein>
    <recommendedName>
        <fullName evidence="4">AAA+ ATPase domain-containing protein</fullName>
    </recommendedName>
</protein>
<dbReference type="Pfam" id="PF00004">
    <property type="entry name" value="AAA"/>
    <property type="match status" value="2"/>
</dbReference>
<keyword evidence="1" id="KW-0547">Nucleotide-binding</keyword>
<name>A0A7S2VHW3_9STRA</name>
<dbReference type="InterPro" id="IPR050168">
    <property type="entry name" value="AAA_ATPase_domain"/>
</dbReference>
<evidence type="ECO:0000256" key="3">
    <source>
        <dbReference type="ARBA" id="ARBA00023054"/>
    </source>
</evidence>
<reference evidence="5" key="1">
    <citation type="submission" date="2021-01" db="EMBL/GenBank/DDBJ databases">
        <authorList>
            <person name="Corre E."/>
            <person name="Pelletier E."/>
            <person name="Niang G."/>
            <person name="Scheremetjew M."/>
            <person name="Finn R."/>
            <person name="Kale V."/>
            <person name="Holt S."/>
            <person name="Cochrane G."/>
            <person name="Meng A."/>
            <person name="Brown T."/>
            <person name="Cohen L."/>
        </authorList>
    </citation>
    <scope>NUCLEOTIDE SEQUENCE</scope>
    <source>
        <strain evidence="5">CCMP125</strain>
    </source>
</reference>
<evidence type="ECO:0000259" key="4">
    <source>
        <dbReference type="SMART" id="SM00382"/>
    </source>
</evidence>
<dbReference type="Gene3D" id="3.40.50.300">
    <property type="entry name" value="P-loop containing nucleotide triphosphate hydrolases"/>
    <property type="match status" value="2"/>
</dbReference>
<dbReference type="SMART" id="SM00382">
    <property type="entry name" value="AAA"/>
    <property type="match status" value="2"/>
</dbReference>
<dbReference type="AlphaFoldDB" id="A0A7S2VHW3"/>
<organism evidence="5">
    <name type="scientific">Entomoneis paludosa</name>
    <dbReference type="NCBI Taxonomy" id="265537"/>
    <lineage>
        <taxon>Eukaryota</taxon>
        <taxon>Sar</taxon>
        <taxon>Stramenopiles</taxon>
        <taxon>Ochrophyta</taxon>
        <taxon>Bacillariophyta</taxon>
        <taxon>Bacillariophyceae</taxon>
        <taxon>Bacillariophycidae</taxon>
        <taxon>Entomoneidaceae</taxon>
        <taxon>Entomoneis</taxon>
    </lineage>
</organism>
<dbReference type="SUPFAM" id="SSF52540">
    <property type="entry name" value="P-loop containing nucleoside triphosphate hydrolases"/>
    <property type="match status" value="2"/>
</dbReference>
<keyword evidence="2" id="KW-0067">ATP-binding</keyword>
<sequence length="568" mass="63056">MLIHGPSGSGKTQTAMIFAAMARFVITTAHQDGTCRTVRFDCRDQKDNAENLDEILNAVTALFESAAQNSPCIVILDDLDEICPNLRPSSLAKGGSSSQIDQASSIEIEQAKVIEDHIQNLLDCSNGADEIAIVATSRDIDSFEWNFREQSLRKKIKLPLLTPSEKVSMLNDLFRASSTPDIIEELTMSSAPSNSRVPLEFMLRDLMPKDIEMIFSRVAHEINDMNSNGTAFASLLSSTLENYIPLSRRSAAEEPRDSFFNWHDIGGLSQAKKALDELVVRPIKFRRIYETSKIRLPKGVLLFGPSGCGKSILPTALAKLMGLPLIFCRGPEILDKYIGASEAKIRALFERAAMAAPSILFLDEIDSLAPHRGSDLTGVTDRVVNQLLTFLDGVEDVSSGKTVYVIGSSSRPDKIDAALLRPGRLEKHVYVGPPESIGELIDVFAKIGNKYLLDPYCRDGIVSGELIRQGLEMVPHLQNFSSSDAKAVLDTAQIKTVRDYLACHDETERDMSSPPLIRQDFFLDALCQSRPSLGESDRRRLNQIYDRFRGRRDKTKDHEDRPLRVALK</sequence>
<dbReference type="GO" id="GO:0005829">
    <property type="term" value="C:cytosol"/>
    <property type="evidence" value="ECO:0007669"/>
    <property type="project" value="TreeGrafter"/>
</dbReference>
<feature type="domain" description="AAA+ ATPase" evidence="4">
    <location>
        <begin position="1"/>
        <end position="162"/>
    </location>
</feature>
<gene>
    <name evidence="5" type="ORF">APAL1065_LOCUS7130</name>
</gene>
<evidence type="ECO:0000256" key="1">
    <source>
        <dbReference type="ARBA" id="ARBA00022741"/>
    </source>
</evidence>
<dbReference type="PANTHER" id="PTHR23077">
    <property type="entry name" value="AAA-FAMILY ATPASE"/>
    <property type="match status" value="1"/>
</dbReference>
<dbReference type="GO" id="GO:0005524">
    <property type="term" value="F:ATP binding"/>
    <property type="evidence" value="ECO:0007669"/>
    <property type="project" value="UniProtKB-KW"/>
</dbReference>
<feature type="domain" description="AAA+ ATPase" evidence="4">
    <location>
        <begin position="296"/>
        <end position="435"/>
    </location>
</feature>
<keyword evidence="3" id="KW-0175">Coiled coil</keyword>
<evidence type="ECO:0000256" key="2">
    <source>
        <dbReference type="ARBA" id="ARBA00022840"/>
    </source>
</evidence>
<dbReference type="GO" id="GO:0016887">
    <property type="term" value="F:ATP hydrolysis activity"/>
    <property type="evidence" value="ECO:0007669"/>
    <property type="project" value="InterPro"/>
</dbReference>